<keyword evidence="2" id="KW-1185">Reference proteome</keyword>
<dbReference type="SUPFAM" id="SSF63829">
    <property type="entry name" value="Calcium-dependent phosphotriesterase"/>
    <property type="match status" value="1"/>
</dbReference>
<evidence type="ECO:0008006" key="3">
    <source>
        <dbReference type="Google" id="ProtNLM"/>
    </source>
</evidence>
<evidence type="ECO:0000313" key="1">
    <source>
        <dbReference type="EMBL" id="OUJ74835.1"/>
    </source>
</evidence>
<dbReference type="Proteomes" id="UP000194873">
    <property type="component" value="Unassembled WGS sequence"/>
</dbReference>
<protein>
    <recommendedName>
        <fullName evidence="3">Two component regulator three Y domain-containing protein</fullName>
    </recommendedName>
</protein>
<evidence type="ECO:0000313" key="2">
    <source>
        <dbReference type="Proteomes" id="UP000194873"/>
    </source>
</evidence>
<name>A0A243WHY7_9BACT</name>
<gene>
    <name evidence="1" type="ORF">BXP70_08760</name>
</gene>
<dbReference type="InterPro" id="IPR015943">
    <property type="entry name" value="WD40/YVTN_repeat-like_dom_sf"/>
</dbReference>
<sequence>MGLLLLAGSLPLRAQTRYPVAGNEKPVALLQQKKDTYLVTQQSVFRLEHKQFVRKYQSTAPIQCAVSTDTVLWLGTQRGAMRLNTHHFKARSQTLPTSAPDASITTLFQDATGSVWLGAAGEGAFCYAQGAVRKELSIPSVNTGLATADSSVWIGTNIGLNRWHRQQWTRYNEEGVANHEIPDNIVEKLLLDTKGNLWVFMSAGISVFSGDAQQQAAEHLPTVTFIGKPGNEVYSVAYLNGLGHVFATAMGLLLLPAEPAGHFESLEPTTDQVAPKQLLVPLPSSVAGTPKASSAQLIRVDEKQRVWLASAGEVSVWTAKAFHHLLPPKAAPTLRAQK</sequence>
<reference evidence="1 2" key="1">
    <citation type="submission" date="2017-01" db="EMBL/GenBank/DDBJ databases">
        <title>A new Hymenobacter.</title>
        <authorList>
            <person name="Liang Y."/>
            <person name="Feng F."/>
        </authorList>
    </citation>
    <scope>NUCLEOTIDE SEQUENCE [LARGE SCALE GENOMIC DNA]</scope>
    <source>
        <strain evidence="1">MIMBbqt21</strain>
    </source>
</reference>
<proteinExistence type="predicted"/>
<accession>A0A243WHY7</accession>
<dbReference type="Gene3D" id="2.130.10.10">
    <property type="entry name" value="YVTN repeat-like/Quinoprotein amine dehydrogenase"/>
    <property type="match status" value="1"/>
</dbReference>
<organism evidence="1 2">
    <name type="scientific">Hymenobacter crusticola</name>
    <dbReference type="NCBI Taxonomy" id="1770526"/>
    <lineage>
        <taxon>Bacteria</taxon>
        <taxon>Pseudomonadati</taxon>
        <taxon>Bacteroidota</taxon>
        <taxon>Cytophagia</taxon>
        <taxon>Cytophagales</taxon>
        <taxon>Hymenobacteraceae</taxon>
        <taxon>Hymenobacter</taxon>
    </lineage>
</organism>
<dbReference type="AlphaFoldDB" id="A0A243WHY7"/>
<dbReference type="EMBL" id="MTSE01000003">
    <property type="protein sequence ID" value="OUJ74835.1"/>
    <property type="molecule type" value="Genomic_DNA"/>
</dbReference>
<comment type="caution">
    <text evidence="1">The sequence shown here is derived from an EMBL/GenBank/DDBJ whole genome shotgun (WGS) entry which is preliminary data.</text>
</comment>